<evidence type="ECO:0000313" key="3">
    <source>
        <dbReference type="Proteomes" id="UP001610432"/>
    </source>
</evidence>
<dbReference type="EMBL" id="JBFXLQ010000039">
    <property type="protein sequence ID" value="KAL2864594.1"/>
    <property type="molecule type" value="Genomic_DNA"/>
</dbReference>
<feature type="compositionally biased region" description="Basic and acidic residues" evidence="1">
    <location>
        <begin position="125"/>
        <end position="139"/>
    </location>
</feature>
<keyword evidence="3" id="KW-1185">Reference proteome</keyword>
<feature type="region of interest" description="Disordered" evidence="1">
    <location>
        <begin position="71"/>
        <end position="142"/>
    </location>
</feature>
<dbReference type="GeneID" id="98140593"/>
<evidence type="ECO:0000256" key="1">
    <source>
        <dbReference type="SAM" id="MobiDB-lite"/>
    </source>
</evidence>
<dbReference type="Proteomes" id="UP001610432">
    <property type="component" value="Unassembled WGS sequence"/>
</dbReference>
<dbReference type="RefSeq" id="XP_070883573.1">
    <property type="nucleotide sequence ID" value="XM_071025521.1"/>
</dbReference>
<organism evidence="2 3">
    <name type="scientific">Aspergillus lucknowensis</name>
    <dbReference type="NCBI Taxonomy" id="176173"/>
    <lineage>
        <taxon>Eukaryota</taxon>
        <taxon>Fungi</taxon>
        <taxon>Dikarya</taxon>
        <taxon>Ascomycota</taxon>
        <taxon>Pezizomycotina</taxon>
        <taxon>Eurotiomycetes</taxon>
        <taxon>Eurotiomycetidae</taxon>
        <taxon>Eurotiales</taxon>
        <taxon>Aspergillaceae</taxon>
        <taxon>Aspergillus</taxon>
        <taxon>Aspergillus subgen. Nidulantes</taxon>
    </lineage>
</organism>
<comment type="caution">
    <text evidence="2">The sequence shown here is derived from an EMBL/GenBank/DDBJ whole genome shotgun (WGS) entry which is preliminary data.</text>
</comment>
<evidence type="ECO:0000313" key="2">
    <source>
        <dbReference type="EMBL" id="KAL2864594.1"/>
    </source>
</evidence>
<reference evidence="2 3" key="1">
    <citation type="submission" date="2024-07" db="EMBL/GenBank/DDBJ databases">
        <title>Section-level genome sequencing and comparative genomics of Aspergillus sections Usti and Cavernicolus.</title>
        <authorList>
            <consortium name="Lawrence Berkeley National Laboratory"/>
            <person name="Nybo J.L."/>
            <person name="Vesth T.C."/>
            <person name="Theobald S."/>
            <person name="Frisvad J.C."/>
            <person name="Larsen T.O."/>
            <person name="Kjaerboelling I."/>
            <person name="Rothschild-Mancinelli K."/>
            <person name="Lyhne E.K."/>
            <person name="Kogle M.E."/>
            <person name="Barry K."/>
            <person name="Clum A."/>
            <person name="Na H."/>
            <person name="Ledsgaard L."/>
            <person name="Lin J."/>
            <person name="Lipzen A."/>
            <person name="Kuo A."/>
            <person name="Riley R."/>
            <person name="Mondo S."/>
            <person name="Labutti K."/>
            <person name="Haridas S."/>
            <person name="Pangalinan J."/>
            <person name="Salamov A.A."/>
            <person name="Simmons B.A."/>
            <person name="Magnuson J.K."/>
            <person name="Chen J."/>
            <person name="Drula E."/>
            <person name="Henrissat B."/>
            <person name="Wiebenga A."/>
            <person name="Lubbers R.J."/>
            <person name="Gomes A.C."/>
            <person name="Macurrencykelacurrency M.R."/>
            <person name="Stajich J."/>
            <person name="Grigoriev I.V."/>
            <person name="Mortensen U.H."/>
            <person name="De Vries R.P."/>
            <person name="Baker S.E."/>
            <person name="Andersen M.R."/>
        </authorList>
    </citation>
    <scope>NUCLEOTIDE SEQUENCE [LARGE SCALE GENOMIC DNA]</scope>
    <source>
        <strain evidence="2 3">CBS 449.75</strain>
    </source>
</reference>
<name>A0ABR4LJ78_9EURO</name>
<protein>
    <submittedName>
        <fullName evidence="2">Uncharacterized protein</fullName>
    </submittedName>
</protein>
<feature type="compositionally biased region" description="Basic and acidic residues" evidence="1">
    <location>
        <begin position="80"/>
        <end position="105"/>
    </location>
</feature>
<proteinExistence type="predicted"/>
<sequence>MESGRGVGYQGIFRGKLSPARSHGAERMERISNPTAIPWNGGEIERNFSRMQIKKEEKLLGICTNCAAVSGTATGSGSMKSREADGEETRGVEEKESRGGRWRSTEDDEWVGGRDPAVGAGKRKRENEAERDKICERHREKQRRSSLVRAERPFQASLLRWYGNFGIRYQSICPCHTPL</sequence>
<gene>
    <name evidence="2" type="ORF">BJX67DRAFT_206542</name>
</gene>
<accession>A0ABR4LJ78</accession>